<evidence type="ECO:0000313" key="6">
    <source>
        <dbReference type="EMBL" id="GLR66938.1"/>
    </source>
</evidence>
<feature type="domain" description="Type I restriction modification DNA specificity" evidence="5">
    <location>
        <begin position="16"/>
        <end position="144"/>
    </location>
</feature>
<comment type="similarity">
    <text evidence="1">Belongs to the type-I restriction system S methylase family.</text>
</comment>
<evidence type="ECO:0000256" key="3">
    <source>
        <dbReference type="ARBA" id="ARBA00023125"/>
    </source>
</evidence>
<keyword evidence="3" id="KW-0238">DNA-binding</keyword>
<reference evidence="7" key="1">
    <citation type="journal article" date="2019" name="Int. J. Syst. Evol. Microbiol.">
        <title>The Global Catalogue of Microorganisms (GCM) 10K type strain sequencing project: providing services to taxonomists for standard genome sequencing and annotation.</title>
        <authorList>
            <consortium name="The Broad Institute Genomics Platform"/>
            <consortium name="The Broad Institute Genome Sequencing Center for Infectious Disease"/>
            <person name="Wu L."/>
            <person name="Ma J."/>
        </authorList>
    </citation>
    <scope>NUCLEOTIDE SEQUENCE [LARGE SCALE GENOMIC DNA]</scope>
    <source>
        <strain evidence="7">NBRC 112502</strain>
    </source>
</reference>
<evidence type="ECO:0000256" key="2">
    <source>
        <dbReference type="ARBA" id="ARBA00022747"/>
    </source>
</evidence>
<name>A0ABQ6A5K4_9PROT</name>
<evidence type="ECO:0000259" key="5">
    <source>
        <dbReference type="Pfam" id="PF01420"/>
    </source>
</evidence>
<dbReference type="RefSeq" id="WP_284257637.1">
    <property type="nucleotide sequence ID" value="NZ_BSOS01000043.1"/>
</dbReference>
<feature type="coiled-coil region" evidence="4">
    <location>
        <begin position="333"/>
        <end position="367"/>
    </location>
</feature>
<dbReference type="InterPro" id="IPR044946">
    <property type="entry name" value="Restrct_endonuc_typeI_TRD_sf"/>
</dbReference>
<proteinExistence type="inferred from homology"/>
<keyword evidence="4" id="KW-0175">Coiled coil</keyword>
<accession>A0ABQ6A5K4</accession>
<gene>
    <name evidence="6" type="ORF">GCM10010909_16180</name>
</gene>
<dbReference type="CDD" id="cd16961">
    <property type="entry name" value="RMtype1_S_TRD-CR_like"/>
    <property type="match status" value="1"/>
</dbReference>
<feature type="domain" description="Type I restriction modification DNA specificity" evidence="5">
    <location>
        <begin position="203"/>
        <end position="351"/>
    </location>
</feature>
<organism evidence="6 7">
    <name type="scientific">Acidocella aquatica</name>
    <dbReference type="NCBI Taxonomy" id="1922313"/>
    <lineage>
        <taxon>Bacteria</taxon>
        <taxon>Pseudomonadati</taxon>
        <taxon>Pseudomonadota</taxon>
        <taxon>Alphaproteobacteria</taxon>
        <taxon>Acetobacterales</taxon>
        <taxon>Acidocellaceae</taxon>
        <taxon>Acidocella</taxon>
    </lineage>
</organism>
<evidence type="ECO:0000256" key="4">
    <source>
        <dbReference type="SAM" id="Coils"/>
    </source>
</evidence>
<evidence type="ECO:0000256" key="1">
    <source>
        <dbReference type="ARBA" id="ARBA00010923"/>
    </source>
</evidence>
<dbReference type="Gene3D" id="3.90.220.20">
    <property type="entry name" value="DNA methylase specificity domains"/>
    <property type="match status" value="2"/>
</dbReference>
<keyword evidence="7" id="KW-1185">Reference proteome</keyword>
<dbReference type="Proteomes" id="UP001156641">
    <property type="component" value="Unassembled WGS sequence"/>
</dbReference>
<dbReference type="InterPro" id="IPR000055">
    <property type="entry name" value="Restrct_endonuc_typeI_TRD"/>
</dbReference>
<evidence type="ECO:0000313" key="7">
    <source>
        <dbReference type="Proteomes" id="UP001156641"/>
    </source>
</evidence>
<sequence>MAGWTVQDFERCIEPVKYGTKIKRADFLESGEYPIISQEAEFINGYWHDEADLYAPDRPVIIFGDHTKALKYVDFPFVLGADGVKILKPKAFLNPKFFYYWLQSIRFESLGYARHYRLLLEQIVAYPPLPEQKRIVAILDEAFAGIAAATANAEKNLGNARELFENYVESVFLQQSENWIEKSLGSIGGDVFTGPFGSLLHKADYVTGGTPLVNPAHIIDGKIIPDTEKTIDPAALERLQNYCLKAGDVVIGRRGEIGRCAVVTAREDGWLCGTGCFYIRVFEKTNPHFLAALLRSKHYRQKLEALSTGATMLNLSNTTLSEFKIRVPHLVEQNNLMKAMEGLSKQIELLEIAYQKKLAALADLKQAILQKGFSGDLTALPAAALHEEAA</sequence>
<dbReference type="PANTHER" id="PTHR30408:SF12">
    <property type="entry name" value="TYPE I RESTRICTION ENZYME MJAVIII SPECIFICITY SUBUNIT"/>
    <property type="match status" value="1"/>
</dbReference>
<dbReference type="SUPFAM" id="SSF116734">
    <property type="entry name" value="DNA methylase specificity domain"/>
    <property type="match status" value="2"/>
</dbReference>
<comment type="caution">
    <text evidence="6">The sequence shown here is derived from an EMBL/GenBank/DDBJ whole genome shotgun (WGS) entry which is preliminary data.</text>
</comment>
<dbReference type="Pfam" id="PF01420">
    <property type="entry name" value="Methylase_S"/>
    <property type="match status" value="2"/>
</dbReference>
<keyword evidence="2" id="KW-0680">Restriction system</keyword>
<dbReference type="EMBL" id="BSOS01000043">
    <property type="protein sequence ID" value="GLR66938.1"/>
    <property type="molecule type" value="Genomic_DNA"/>
</dbReference>
<protein>
    <recommendedName>
        <fullName evidence="5">Type I restriction modification DNA specificity domain-containing protein</fullName>
    </recommendedName>
</protein>
<dbReference type="PANTHER" id="PTHR30408">
    <property type="entry name" value="TYPE-1 RESTRICTION ENZYME ECOKI SPECIFICITY PROTEIN"/>
    <property type="match status" value="1"/>
</dbReference>
<dbReference type="InterPro" id="IPR052021">
    <property type="entry name" value="Type-I_RS_S_subunit"/>
</dbReference>